<dbReference type="Gene3D" id="3.30.40.10">
    <property type="entry name" value="Zinc/RING finger domain, C3HC4 (zinc finger)"/>
    <property type="match status" value="1"/>
</dbReference>
<dbReference type="InterPro" id="IPR011011">
    <property type="entry name" value="Znf_FYVE_PHD"/>
</dbReference>
<dbReference type="Proteomes" id="UP000054564">
    <property type="component" value="Unassembled WGS sequence"/>
</dbReference>
<dbReference type="InterPro" id="IPR013083">
    <property type="entry name" value="Znf_RING/FYVE/PHD"/>
</dbReference>
<evidence type="ECO:0000313" key="6">
    <source>
        <dbReference type="EMBL" id="KNE88327.1"/>
    </source>
</evidence>
<evidence type="ECO:0000256" key="2">
    <source>
        <dbReference type="ARBA" id="ARBA00022771"/>
    </source>
</evidence>
<evidence type="ECO:0000259" key="5">
    <source>
        <dbReference type="SMART" id="SM00249"/>
    </source>
</evidence>
<reference evidence="7" key="1">
    <citation type="submission" date="2014-03" db="EMBL/GenBank/DDBJ databases">
        <title>The Genome Sequence of Puccinia striiformis f. sp. tritici PST-78.</title>
        <authorList>
            <consortium name="The Broad Institute Genome Sequencing Platform"/>
            <person name="Cuomo C."/>
            <person name="Hulbert S."/>
            <person name="Chen X."/>
            <person name="Walker B."/>
            <person name="Young S.K."/>
            <person name="Zeng Q."/>
            <person name="Gargeya S."/>
            <person name="Fitzgerald M."/>
            <person name="Haas B."/>
            <person name="Abouelleil A."/>
            <person name="Alvarado L."/>
            <person name="Arachchi H.M."/>
            <person name="Berlin A.M."/>
            <person name="Chapman S.B."/>
            <person name="Goldberg J."/>
            <person name="Griggs A."/>
            <person name="Gujja S."/>
            <person name="Hansen M."/>
            <person name="Howarth C."/>
            <person name="Imamovic A."/>
            <person name="Larimer J."/>
            <person name="McCowan C."/>
            <person name="Montmayeur A."/>
            <person name="Murphy C."/>
            <person name="Neiman D."/>
            <person name="Pearson M."/>
            <person name="Priest M."/>
            <person name="Roberts A."/>
            <person name="Saif S."/>
            <person name="Shea T."/>
            <person name="Sisk P."/>
            <person name="Sykes S."/>
            <person name="Wortman J."/>
            <person name="Nusbaum C."/>
            <person name="Birren B."/>
        </authorList>
    </citation>
    <scope>NUCLEOTIDE SEQUENCE [LARGE SCALE GENOMIC DNA]</scope>
    <source>
        <strain evidence="7">race PST-78</strain>
    </source>
</reference>
<dbReference type="AlphaFoldDB" id="A0A0L0UMP5"/>
<keyword evidence="2" id="KW-0863">Zinc-finger</keyword>
<feature type="non-terminal residue" evidence="6">
    <location>
        <position position="221"/>
    </location>
</feature>
<dbReference type="GO" id="GO:0008270">
    <property type="term" value="F:zinc ion binding"/>
    <property type="evidence" value="ECO:0007669"/>
    <property type="project" value="UniProtKB-KW"/>
</dbReference>
<keyword evidence="3" id="KW-0862">Zinc</keyword>
<keyword evidence="4" id="KW-0175">Coiled coil</keyword>
<organism evidence="6 7">
    <name type="scientific">Puccinia striiformis f. sp. tritici PST-78</name>
    <dbReference type="NCBI Taxonomy" id="1165861"/>
    <lineage>
        <taxon>Eukaryota</taxon>
        <taxon>Fungi</taxon>
        <taxon>Dikarya</taxon>
        <taxon>Basidiomycota</taxon>
        <taxon>Pucciniomycotina</taxon>
        <taxon>Pucciniomycetes</taxon>
        <taxon>Pucciniales</taxon>
        <taxon>Pucciniaceae</taxon>
        <taxon>Puccinia</taxon>
    </lineage>
</organism>
<evidence type="ECO:0000256" key="4">
    <source>
        <dbReference type="SAM" id="Coils"/>
    </source>
</evidence>
<keyword evidence="1" id="KW-0479">Metal-binding</keyword>
<gene>
    <name evidence="6" type="ORF">PSTG_18273</name>
</gene>
<comment type="caution">
    <text evidence="6">The sequence shown here is derived from an EMBL/GenBank/DDBJ whole genome shotgun (WGS) entry which is preliminary data.</text>
</comment>
<sequence length="221" mass="24781">MSCNSCSKRLAVAEAITCGNCQKMFHPSPCSSLTESSWKGMGPKAKGEWNCSACRGIRTRADCIDDNDASTNKKYRAEDTYNIMALKKEFTAKMDEMSSKFQGMFEELKIIIKDTSLSHIALSKKIEELMTENKVKDKKLDMLEARVNTLEQQLLKNNAVIVNAPPLKPAIDVVLDIAKAADVNIVANDIVEAYRTKDNKKLVVKFANQKNKILLMKKVRE</sequence>
<evidence type="ECO:0000313" key="7">
    <source>
        <dbReference type="Proteomes" id="UP000054564"/>
    </source>
</evidence>
<name>A0A0L0UMP5_9BASI</name>
<dbReference type="InterPro" id="IPR001965">
    <property type="entry name" value="Znf_PHD"/>
</dbReference>
<accession>A0A0L0UMP5</accession>
<dbReference type="SUPFAM" id="SSF57903">
    <property type="entry name" value="FYVE/PHD zinc finger"/>
    <property type="match status" value="1"/>
</dbReference>
<keyword evidence="7" id="KW-1185">Reference proteome</keyword>
<dbReference type="SMART" id="SM00249">
    <property type="entry name" value="PHD"/>
    <property type="match status" value="1"/>
</dbReference>
<evidence type="ECO:0000256" key="3">
    <source>
        <dbReference type="ARBA" id="ARBA00022833"/>
    </source>
</evidence>
<dbReference type="EMBL" id="AJIL01002374">
    <property type="protein sequence ID" value="KNE88327.1"/>
    <property type="molecule type" value="Genomic_DNA"/>
</dbReference>
<evidence type="ECO:0000256" key="1">
    <source>
        <dbReference type="ARBA" id="ARBA00022723"/>
    </source>
</evidence>
<proteinExistence type="predicted"/>
<protein>
    <recommendedName>
        <fullName evidence="5">Zinc finger PHD-type domain-containing protein</fullName>
    </recommendedName>
</protein>
<feature type="domain" description="Zinc finger PHD-type" evidence="5">
    <location>
        <begin position="2"/>
        <end position="55"/>
    </location>
</feature>
<feature type="coiled-coil region" evidence="4">
    <location>
        <begin position="126"/>
        <end position="160"/>
    </location>
</feature>